<gene>
    <name evidence="2" type="ORF">V6N12_045482</name>
</gene>
<dbReference type="Proteomes" id="UP001472677">
    <property type="component" value="Unassembled WGS sequence"/>
</dbReference>
<accession>A0ABR2G2V4</accession>
<evidence type="ECO:0000313" key="2">
    <source>
        <dbReference type="EMBL" id="KAK8593400.1"/>
    </source>
</evidence>
<feature type="domain" description="Reverse transcriptase zinc-binding" evidence="1">
    <location>
        <begin position="2"/>
        <end position="52"/>
    </location>
</feature>
<organism evidence="2 3">
    <name type="scientific">Hibiscus sabdariffa</name>
    <name type="common">roselle</name>
    <dbReference type="NCBI Taxonomy" id="183260"/>
    <lineage>
        <taxon>Eukaryota</taxon>
        <taxon>Viridiplantae</taxon>
        <taxon>Streptophyta</taxon>
        <taxon>Embryophyta</taxon>
        <taxon>Tracheophyta</taxon>
        <taxon>Spermatophyta</taxon>
        <taxon>Magnoliopsida</taxon>
        <taxon>eudicotyledons</taxon>
        <taxon>Gunneridae</taxon>
        <taxon>Pentapetalae</taxon>
        <taxon>rosids</taxon>
        <taxon>malvids</taxon>
        <taxon>Malvales</taxon>
        <taxon>Malvaceae</taxon>
        <taxon>Malvoideae</taxon>
        <taxon>Hibiscus</taxon>
    </lineage>
</organism>
<protein>
    <recommendedName>
        <fullName evidence="1">Reverse transcriptase zinc-binding domain-containing protein</fullName>
    </recommendedName>
</protein>
<comment type="caution">
    <text evidence="2">The sequence shown here is derived from an EMBL/GenBank/DDBJ whole genome shotgun (WGS) entry which is preliminary data.</text>
</comment>
<keyword evidence="3" id="KW-1185">Reference proteome</keyword>
<sequence>MLLWLILKGKVLTNSERYRRHLVVDSCCGLCGATEEDFSHLFRDCTEARLLWVRVVKDEKLAKFLSIDFRTWLMANIENRQHFSITKEDWDIAFCTFLWNIWVNRNYRMFSPESISFEGIYHRSMWMIAEFGRASSSLRPANNIFTASLFGSMGGSAYGVD</sequence>
<dbReference type="EMBL" id="JBBPBM010000003">
    <property type="protein sequence ID" value="KAK8593400.1"/>
    <property type="molecule type" value="Genomic_DNA"/>
</dbReference>
<name>A0ABR2G2V4_9ROSI</name>
<evidence type="ECO:0000313" key="3">
    <source>
        <dbReference type="Proteomes" id="UP001472677"/>
    </source>
</evidence>
<reference evidence="2 3" key="1">
    <citation type="journal article" date="2024" name="G3 (Bethesda)">
        <title>Genome assembly of Hibiscus sabdariffa L. provides insights into metabolisms of medicinal natural products.</title>
        <authorList>
            <person name="Kim T."/>
        </authorList>
    </citation>
    <scope>NUCLEOTIDE SEQUENCE [LARGE SCALE GENOMIC DNA]</scope>
    <source>
        <strain evidence="2">TK-2024</strain>
        <tissue evidence="2">Old leaves</tissue>
    </source>
</reference>
<proteinExistence type="predicted"/>
<evidence type="ECO:0000259" key="1">
    <source>
        <dbReference type="Pfam" id="PF13966"/>
    </source>
</evidence>
<dbReference type="Pfam" id="PF13966">
    <property type="entry name" value="zf-RVT"/>
    <property type="match status" value="1"/>
</dbReference>
<dbReference type="InterPro" id="IPR026960">
    <property type="entry name" value="RVT-Znf"/>
</dbReference>